<evidence type="ECO:0000313" key="2">
    <source>
        <dbReference type="Proteomes" id="UP001156484"/>
    </source>
</evidence>
<reference evidence="1" key="1">
    <citation type="submission" date="2022-10" db="EMBL/GenBank/DDBJ databases">
        <title>Rhodococcus ferula Z13 complete genome.</title>
        <authorList>
            <person name="Long X."/>
            <person name="Zang M."/>
        </authorList>
    </citation>
    <scope>NUCLEOTIDE SEQUENCE</scope>
    <source>
        <strain evidence="1">Z13</strain>
    </source>
</reference>
<organism evidence="1 2">
    <name type="scientific">Rhodococcus sacchari</name>
    <dbReference type="NCBI Taxonomy" id="2962047"/>
    <lineage>
        <taxon>Bacteria</taxon>
        <taxon>Bacillati</taxon>
        <taxon>Actinomycetota</taxon>
        <taxon>Actinomycetes</taxon>
        <taxon>Mycobacteriales</taxon>
        <taxon>Nocardiaceae</taxon>
        <taxon>Rhodococcus</taxon>
    </lineage>
</organism>
<proteinExistence type="predicted"/>
<sequence>MKLKKLAAVATMTIAAMGITAGTSFAAPAAQDEINYESRIDGRSVVTVIDAGTFKISGDGESVELQDANGNIVVSLPLAVQIGDLQLPFQREVSEDGKTLTLTPVLDLSQAVPVAPEDKVALGLSPIAFELQDVASPEENLAAQNNFTSQLGVAQAAGGLAGTIIGCVIGGLAGSPATIVGFLGGCATGAGIGQVAGTVIAGGPTLVVAGIGLVETLLAPPGTSVYAQHN</sequence>
<gene>
    <name evidence="1" type="ORF">OED52_17540</name>
</gene>
<evidence type="ECO:0000313" key="1">
    <source>
        <dbReference type="EMBL" id="UYP18440.1"/>
    </source>
</evidence>
<name>A0ACD4DED9_9NOCA</name>
<accession>A0ACD4DED9</accession>
<dbReference type="Proteomes" id="UP001156484">
    <property type="component" value="Chromosome"/>
</dbReference>
<keyword evidence="2" id="KW-1185">Reference proteome</keyword>
<dbReference type="EMBL" id="CP107551">
    <property type="protein sequence ID" value="UYP18440.1"/>
    <property type="molecule type" value="Genomic_DNA"/>
</dbReference>
<protein>
    <submittedName>
        <fullName evidence="1">Ammonium transporter</fullName>
    </submittedName>
</protein>